<organism evidence="1 3">
    <name type="scientific">Medicago truncatula</name>
    <name type="common">Barrel medic</name>
    <name type="synonym">Medicago tribuloides</name>
    <dbReference type="NCBI Taxonomy" id="3880"/>
    <lineage>
        <taxon>Eukaryota</taxon>
        <taxon>Viridiplantae</taxon>
        <taxon>Streptophyta</taxon>
        <taxon>Embryophyta</taxon>
        <taxon>Tracheophyta</taxon>
        <taxon>Spermatophyta</taxon>
        <taxon>Magnoliopsida</taxon>
        <taxon>eudicotyledons</taxon>
        <taxon>Gunneridae</taxon>
        <taxon>Pentapetalae</taxon>
        <taxon>rosids</taxon>
        <taxon>fabids</taxon>
        <taxon>Fabales</taxon>
        <taxon>Fabaceae</taxon>
        <taxon>Papilionoideae</taxon>
        <taxon>50 kb inversion clade</taxon>
        <taxon>NPAAA clade</taxon>
        <taxon>Hologalegina</taxon>
        <taxon>IRL clade</taxon>
        <taxon>Trifolieae</taxon>
        <taxon>Medicago</taxon>
    </lineage>
</organism>
<proteinExistence type="predicted"/>
<evidence type="ECO:0000313" key="1">
    <source>
        <dbReference type="EMBL" id="AES62978.1"/>
    </source>
</evidence>
<gene>
    <name evidence="1" type="ordered locus">MTR_1g114390</name>
</gene>
<dbReference type="EMBL" id="CM001217">
    <property type="protein sequence ID" value="AES62978.1"/>
    <property type="molecule type" value="Genomic_DNA"/>
</dbReference>
<sequence>MMSWFTQPPPVSISQAIQKFLSTQIENDEMHGIGKAREKVHTVVLKGYMCGLKSQSHNNPFKCAIIELQ</sequence>
<reference evidence="1 3" key="2">
    <citation type="journal article" date="2014" name="BMC Genomics">
        <title>An improved genome release (version Mt4.0) for the model legume Medicago truncatula.</title>
        <authorList>
            <person name="Tang H."/>
            <person name="Krishnakumar V."/>
            <person name="Bidwell S."/>
            <person name="Rosen B."/>
            <person name="Chan A."/>
            <person name="Zhou S."/>
            <person name="Gentzbittel L."/>
            <person name="Childs K.L."/>
            <person name="Yandell M."/>
            <person name="Gundlach H."/>
            <person name="Mayer K.F."/>
            <person name="Schwartz D.C."/>
            <person name="Town C.D."/>
        </authorList>
    </citation>
    <scope>GENOME REANNOTATION</scope>
    <source>
        <strain evidence="2 3">cv. Jemalong A17</strain>
    </source>
</reference>
<reference evidence="2" key="3">
    <citation type="submission" date="2015-04" db="UniProtKB">
        <authorList>
            <consortium name="EnsemblPlants"/>
        </authorList>
    </citation>
    <scope>IDENTIFICATION</scope>
    <source>
        <strain evidence="2">cv. Jemalong A17</strain>
    </source>
</reference>
<evidence type="ECO:0000313" key="2">
    <source>
        <dbReference type="EnsemblPlants" id="AES62978"/>
    </source>
</evidence>
<dbReference type="Proteomes" id="UP000002051">
    <property type="component" value="Unassembled WGS sequence"/>
</dbReference>
<dbReference type="AlphaFoldDB" id="G7IE93"/>
<reference evidence="1 3" key="1">
    <citation type="journal article" date="2011" name="Nature">
        <title>The Medicago genome provides insight into the evolution of rhizobial symbioses.</title>
        <authorList>
            <person name="Young N.D."/>
            <person name="Debelle F."/>
            <person name="Oldroyd G.E."/>
            <person name="Geurts R."/>
            <person name="Cannon S.B."/>
            <person name="Udvardi M.K."/>
            <person name="Benedito V.A."/>
            <person name="Mayer K.F."/>
            <person name="Gouzy J."/>
            <person name="Schoof H."/>
            <person name="Van de Peer Y."/>
            <person name="Proost S."/>
            <person name="Cook D.R."/>
            <person name="Meyers B.C."/>
            <person name="Spannagl M."/>
            <person name="Cheung F."/>
            <person name="De Mita S."/>
            <person name="Krishnakumar V."/>
            <person name="Gundlach H."/>
            <person name="Zhou S."/>
            <person name="Mudge J."/>
            <person name="Bharti A.K."/>
            <person name="Murray J.D."/>
            <person name="Naoumkina M.A."/>
            <person name="Rosen B."/>
            <person name="Silverstein K.A."/>
            <person name="Tang H."/>
            <person name="Rombauts S."/>
            <person name="Zhao P.X."/>
            <person name="Zhou P."/>
            <person name="Barbe V."/>
            <person name="Bardou P."/>
            <person name="Bechner M."/>
            <person name="Bellec A."/>
            <person name="Berger A."/>
            <person name="Berges H."/>
            <person name="Bidwell S."/>
            <person name="Bisseling T."/>
            <person name="Choisne N."/>
            <person name="Couloux A."/>
            <person name="Denny R."/>
            <person name="Deshpande S."/>
            <person name="Dai X."/>
            <person name="Doyle J.J."/>
            <person name="Dudez A.M."/>
            <person name="Farmer A.D."/>
            <person name="Fouteau S."/>
            <person name="Franken C."/>
            <person name="Gibelin C."/>
            <person name="Gish J."/>
            <person name="Goldstein S."/>
            <person name="Gonzalez A.J."/>
            <person name="Green P.J."/>
            <person name="Hallab A."/>
            <person name="Hartog M."/>
            <person name="Hua A."/>
            <person name="Humphray S.J."/>
            <person name="Jeong D.H."/>
            <person name="Jing Y."/>
            <person name="Jocker A."/>
            <person name="Kenton S.M."/>
            <person name="Kim D.J."/>
            <person name="Klee K."/>
            <person name="Lai H."/>
            <person name="Lang C."/>
            <person name="Lin S."/>
            <person name="Macmil S.L."/>
            <person name="Magdelenat G."/>
            <person name="Matthews L."/>
            <person name="McCorrison J."/>
            <person name="Monaghan E.L."/>
            <person name="Mun J.H."/>
            <person name="Najar F.Z."/>
            <person name="Nicholson C."/>
            <person name="Noirot C."/>
            <person name="O'Bleness M."/>
            <person name="Paule C.R."/>
            <person name="Poulain J."/>
            <person name="Prion F."/>
            <person name="Qin B."/>
            <person name="Qu C."/>
            <person name="Retzel E.F."/>
            <person name="Riddle C."/>
            <person name="Sallet E."/>
            <person name="Samain S."/>
            <person name="Samson N."/>
            <person name="Sanders I."/>
            <person name="Saurat O."/>
            <person name="Scarpelli C."/>
            <person name="Schiex T."/>
            <person name="Segurens B."/>
            <person name="Severin A.J."/>
            <person name="Sherrier D.J."/>
            <person name="Shi R."/>
            <person name="Sims S."/>
            <person name="Singer S.R."/>
            <person name="Sinharoy S."/>
            <person name="Sterck L."/>
            <person name="Viollet A."/>
            <person name="Wang B.B."/>
            <person name="Wang K."/>
            <person name="Wang M."/>
            <person name="Wang X."/>
            <person name="Warfsmann J."/>
            <person name="Weissenbach J."/>
            <person name="White D.D."/>
            <person name="White J.D."/>
            <person name="Wiley G.B."/>
            <person name="Wincker P."/>
            <person name="Xing Y."/>
            <person name="Yang L."/>
            <person name="Yao Z."/>
            <person name="Ying F."/>
            <person name="Zhai J."/>
            <person name="Zhou L."/>
            <person name="Zuber A."/>
            <person name="Denarie J."/>
            <person name="Dixon R.A."/>
            <person name="May G.D."/>
            <person name="Schwartz D.C."/>
            <person name="Rogers J."/>
            <person name="Quetier F."/>
            <person name="Town C.D."/>
            <person name="Roe B.A."/>
        </authorList>
    </citation>
    <scope>NUCLEOTIDE SEQUENCE [LARGE SCALE GENOMIC DNA]</scope>
    <source>
        <strain evidence="1">A17</strain>
        <strain evidence="2 3">cv. Jemalong A17</strain>
    </source>
</reference>
<evidence type="ECO:0000313" key="3">
    <source>
        <dbReference type="Proteomes" id="UP000002051"/>
    </source>
</evidence>
<protein>
    <submittedName>
        <fullName evidence="1 2">Uncharacterized protein</fullName>
    </submittedName>
</protein>
<keyword evidence="3" id="KW-1185">Reference proteome</keyword>
<accession>G7IE93</accession>
<name>G7IE93_MEDTR</name>
<dbReference type="HOGENOM" id="CLU_2779614_0_0_1"/>
<dbReference type="PaxDb" id="3880-AES62978"/>
<dbReference type="EnsemblPlants" id="AES62978">
    <property type="protein sequence ID" value="AES62978"/>
    <property type="gene ID" value="MTR_1g114390"/>
</dbReference>